<dbReference type="Proteomes" id="UP000001940">
    <property type="component" value="Chromosome V"/>
</dbReference>
<evidence type="ECO:0000313" key="9">
    <source>
        <dbReference type="WormBase" id="C24B9.10"/>
    </source>
</evidence>
<dbReference type="OrthoDB" id="5864862at2759"/>
<comment type="subcellular location">
    <subcellularLocation>
        <location evidence="1">Membrane</location>
        <topology evidence="1">Multi-pass membrane protein</topology>
    </subcellularLocation>
</comment>
<organism evidence="7 8">
    <name type="scientific">Caenorhabditis elegans</name>
    <dbReference type="NCBI Taxonomy" id="6239"/>
    <lineage>
        <taxon>Eukaryota</taxon>
        <taxon>Metazoa</taxon>
        <taxon>Ecdysozoa</taxon>
        <taxon>Nematoda</taxon>
        <taxon>Chromadorea</taxon>
        <taxon>Rhabditida</taxon>
        <taxon>Rhabditina</taxon>
        <taxon>Rhabditomorpha</taxon>
        <taxon>Rhabditoidea</taxon>
        <taxon>Rhabditidae</taxon>
        <taxon>Peloderinae</taxon>
        <taxon>Caenorhabditis</taxon>
    </lineage>
</organism>
<comment type="similarity">
    <text evidence="2 6">Belongs to the nematode receptor-like protein srg family.</text>
</comment>
<proteinExistence type="inferred from homology"/>
<keyword evidence="5 6" id="KW-0472">Membrane</keyword>
<dbReference type="AGR" id="WB:WBGene00005213"/>
<gene>
    <name evidence="7 9" type="primary">srg-56</name>
    <name evidence="9" type="ORF">C24B9.10</name>
    <name evidence="7" type="ORF">CELE_C24B9.10</name>
</gene>
<dbReference type="FunCoup" id="O76439">
    <property type="interactions" value="9"/>
</dbReference>
<keyword evidence="4 6" id="KW-1133">Transmembrane helix</keyword>
<dbReference type="UCSC" id="C24B9.10">
    <property type="organism name" value="c. elegans"/>
</dbReference>
<dbReference type="GO" id="GO:0004888">
    <property type="term" value="F:transmembrane signaling receptor activity"/>
    <property type="evidence" value="ECO:0007669"/>
    <property type="project" value="InterPro"/>
</dbReference>
<dbReference type="HOGENOM" id="CLU_076972_0_0_1"/>
<feature type="transmembrane region" description="Helical" evidence="6">
    <location>
        <begin position="142"/>
        <end position="160"/>
    </location>
</feature>
<keyword evidence="3 6" id="KW-0812">Transmembrane</keyword>
<dbReference type="AlphaFoldDB" id="O76439"/>
<evidence type="ECO:0000256" key="1">
    <source>
        <dbReference type="ARBA" id="ARBA00004141"/>
    </source>
</evidence>
<reference evidence="7 8" key="1">
    <citation type="journal article" date="1998" name="Science">
        <title>Genome sequence of the nematode C. elegans: a platform for investigating biology.</title>
        <authorList>
            <consortium name="The C. elegans sequencing consortium"/>
            <person name="Sulson J.E."/>
            <person name="Waterston R."/>
        </authorList>
    </citation>
    <scope>NUCLEOTIDE SEQUENCE [LARGE SCALE GENOMIC DNA]</scope>
    <source>
        <strain evidence="7 8">Bristol N2</strain>
    </source>
</reference>
<dbReference type="InterPro" id="IPR000609">
    <property type="entry name" value="7TM_GPCR_serpentine_rcpt_Srg"/>
</dbReference>
<evidence type="ECO:0000256" key="6">
    <source>
        <dbReference type="RuleBase" id="RU280813"/>
    </source>
</evidence>
<dbReference type="KEGG" id="cel:CELE_C24B9.10"/>
<name>O76439_CAEEL</name>
<evidence type="ECO:0000256" key="2">
    <source>
        <dbReference type="ARBA" id="ARBA00005692"/>
    </source>
</evidence>
<evidence type="ECO:0000256" key="5">
    <source>
        <dbReference type="ARBA" id="ARBA00023136"/>
    </source>
</evidence>
<dbReference type="PaxDb" id="6239-C24B9.10"/>
<evidence type="ECO:0000256" key="4">
    <source>
        <dbReference type="ARBA" id="ARBA00022989"/>
    </source>
</evidence>
<keyword evidence="8" id="KW-1185">Reference proteome</keyword>
<dbReference type="RefSeq" id="NP_872216.1">
    <property type="nucleotide sequence ID" value="NM_182416.1"/>
</dbReference>
<dbReference type="WormBase" id="C24B9.10">
    <property type="protein sequence ID" value="CE33271"/>
    <property type="gene ID" value="WBGene00005213"/>
    <property type="gene designation" value="srg-56"/>
</dbReference>
<feature type="transmembrane region" description="Helical" evidence="6">
    <location>
        <begin position="192"/>
        <end position="218"/>
    </location>
</feature>
<dbReference type="GO" id="GO:0007606">
    <property type="term" value="P:sensory perception of chemical stimulus"/>
    <property type="evidence" value="ECO:0007669"/>
    <property type="project" value="UniProtKB-UniRule"/>
</dbReference>
<dbReference type="PIR" id="T33266">
    <property type="entry name" value="T33266"/>
</dbReference>
<dbReference type="GeneID" id="353474"/>
<accession>O76439</accession>
<comment type="caution">
    <text evidence="6">Lacks conserved residue(s) required for the propagation of feature annotation.</text>
</comment>
<evidence type="ECO:0000313" key="7">
    <source>
        <dbReference type="EMBL" id="CCD65469.1"/>
    </source>
</evidence>
<dbReference type="eggNOG" id="ENOG502RVN2">
    <property type="taxonomic scope" value="Eukaryota"/>
</dbReference>
<feature type="transmembrane region" description="Helical" evidence="6">
    <location>
        <begin position="276"/>
        <end position="295"/>
    </location>
</feature>
<dbReference type="PANTHER" id="PTHR31114:SF3">
    <property type="entry name" value="SERPENTINE RECEPTOR CLASS GAMMA-RELATED"/>
    <property type="match status" value="1"/>
</dbReference>
<dbReference type="CTD" id="353474"/>
<protein>
    <recommendedName>
        <fullName evidence="6">Serpentine receptor class gamma</fullName>
    </recommendedName>
</protein>
<dbReference type="PANTHER" id="PTHR31114">
    <property type="entry name" value="SERPENTINE RECEPTOR CLASS GAMMA"/>
    <property type="match status" value="1"/>
</dbReference>
<sequence length="321" mass="36753">MSQSPSPPAPIITSMETVEIEFSAKVFTGFQLFYGVPSFIIMSVLFLHLGSRKHYTNSFYRLVQVDLLTNMIIYANTWTAIRLEKQPSCIFLLKLVEYYIPSFLSWSKYLTFFFNNMQFLLAAVLNVHRISSVLYPMSCERFWFRYYVLVSFGFCIYSYLPRFLWASKFTIEVNIVNGTLTKFRYPDVMDQAINVTAIFNLIYFTAIIIIGLTTVLLVSNKVKVISQANSLVKRKLTKIAMTYCLVFAVQLAWTTVNSLNSYVKFIPDIILNVNTYILSIVSDLITLALPWILIIHDGNVQKDILGKKKQQGTIVVVSSAA</sequence>
<dbReference type="InParanoid" id="O76439"/>
<feature type="transmembrane region" description="Helical" evidence="6">
    <location>
        <begin position="239"/>
        <end position="256"/>
    </location>
</feature>
<dbReference type="InterPro" id="IPR052880">
    <property type="entry name" value="NRL-Serpentine_Class_Gamma"/>
</dbReference>
<dbReference type="EMBL" id="BX284605">
    <property type="protein sequence ID" value="CCD65469.1"/>
    <property type="molecule type" value="Genomic_DNA"/>
</dbReference>
<feature type="transmembrane region" description="Helical" evidence="6">
    <location>
        <begin position="32"/>
        <end position="50"/>
    </location>
</feature>
<dbReference type="Pfam" id="PF02118">
    <property type="entry name" value="Srg"/>
    <property type="match status" value="1"/>
</dbReference>
<evidence type="ECO:0000313" key="8">
    <source>
        <dbReference type="Proteomes" id="UP000001940"/>
    </source>
</evidence>
<dbReference type="PhylomeDB" id="O76439"/>
<evidence type="ECO:0000256" key="3">
    <source>
        <dbReference type="ARBA" id="ARBA00022692"/>
    </source>
</evidence>
<dbReference type="SMR" id="O76439"/>
<dbReference type="GO" id="GO:0016020">
    <property type="term" value="C:membrane"/>
    <property type="evidence" value="ECO:0007669"/>
    <property type="project" value="UniProtKB-SubCell"/>
</dbReference>
<keyword evidence="7" id="KW-0675">Receptor</keyword>